<keyword evidence="2" id="KW-1185">Reference proteome</keyword>
<dbReference type="RefSeq" id="WP_253476277.1">
    <property type="nucleotide sequence ID" value="NZ_JALJXV010000003.1"/>
</dbReference>
<name>A0AAE3G270_9GAMM</name>
<dbReference type="AlphaFoldDB" id="A0AAE3G270"/>
<dbReference type="Proteomes" id="UP001205843">
    <property type="component" value="Unassembled WGS sequence"/>
</dbReference>
<organism evidence="1 2">
    <name type="scientific">Natronocella acetinitrilica</name>
    <dbReference type="NCBI Taxonomy" id="414046"/>
    <lineage>
        <taxon>Bacteria</taxon>
        <taxon>Pseudomonadati</taxon>
        <taxon>Pseudomonadota</taxon>
        <taxon>Gammaproteobacteria</taxon>
        <taxon>Chromatiales</taxon>
        <taxon>Ectothiorhodospiraceae</taxon>
        <taxon>Natronocella</taxon>
    </lineage>
</organism>
<protein>
    <submittedName>
        <fullName evidence="1">Uncharacterized protein</fullName>
    </submittedName>
</protein>
<reference evidence="1" key="1">
    <citation type="submission" date="2022-03" db="EMBL/GenBank/DDBJ databases">
        <title>Genomic Encyclopedia of Type Strains, Phase III (KMG-III): the genomes of soil and plant-associated and newly described type strains.</title>
        <authorList>
            <person name="Whitman W."/>
        </authorList>
    </citation>
    <scope>NUCLEOTIDE SEQUENCE</scope>
    <source>
        <strain evidence="1">ANL 6-2</strain>
    </source>
</reference>
<evidence type="ECO:0000313" key="1">
    <source>
        <dbReference type="EMBL" id="MCP1674340.1"/>
    </source>
</evidence>
<evidence type="ECO:0000313" key="2">
    <source>
        <dbReference type="Proteomes" id="UP001205843"/>
    </source>
</evidence>
<proteinExistence type="predicted"/>
<comment type="caution">
    <text evidence="1">The sequence shown here is derived from an EMBL/GenBank/DDBJ whole genome shotgun (WGS) entry which is preliminary data.</text>
</comment>
<dbReference type="EMBL" id="JALJXV010000003">
    <property type="protein sequence ID" value="MCP1674340.1"/>
    <property type="molecule type" value="Genomic_DNA"/>
</dbReference>
<sequence length="147" mass="16190">MGRALTLALALASIGWAQTQERVETTDGRVLILHGDGTYEEVGQAQPESGDYQRMGIGDLKLDIREMYGAQVEFRTEVVSFGEVITLGDPSQRFGDSSPIFATPGRLAREDRHFLIERCANGCVVTVRGEIGRVFMEPGVILHTLEH</sequence>
<gene>
    <name evidence="1" type="ORF">J2T57_001442</name>
</gene>
<accession>A0AAE3G270</accession>